<keyword evidence="7" id="KW-1185">Reference proteome</keyword>
<proteinExistence type="predicted"/>
<dbReference type="GeneID" id="37271047"/>
<organism evidence="6 7">
    <name type="scientific">Tilletiopsis washingtonensis</name>
    <dbReference type="NCBI Taxonomy" id="58919"/>
    <lineage>
        <taxon>Eukaryota</taxon>
        <taxon>Fungi</taxon>
        <taxon>Dikarya</taxon>
        <taxon>Basidiomycota</taxon>
        <taxon>Ustilaginomycotina</taxon>
        <taxon>Exobasidiomycetes</taxon>
        <taxon>Entylomatales</taxon>
        <taxon>Entylomatales incertae sedis</taxon>
        <taxon>Tilletiopsis</taxon>
    </lineage>
</organism>
<keyword evidence="1" id="KW-0677">Repeat</keyword>
<dbReference type="CDD" id="cd12523">
    <property type="entry name" value="RRM2_MRN1"/>
    <property type="match status" value="1"/>
</dbReference>
<evidence type="ECO:0000256" key="3">
    <source>
        <dbReference type="PROSITE-ProRule" id="PRU00176"/>
    </source>
</evidence>
<dbReference type="Proteomes" id="UP000245946">
    <property type="component" value="Unassembled WGS sequence"/>
</dbReference>
<evidence type="ECO:0000259" key="5">
    <source>
        <dbReference type="PROSITE" id="PS50102"/>
    </source>
</evidence>
<dbReference type="Pfam" id="PF00076">
    <property type="entry name" value="RRM_1"/>
    <property type="match status" value="2"/>
</dbReference>
<dbReference type="EMBL" id="KZ819308">
    <property type="protein sequence ID" value="PWN94901.1"/>
    <property type="molecule type" value="Genomic_DNA"/>
</dbReference>
<feature type="region of interest" description="Disordered" evidence="4">
    <location>
        <begin position="26"/>
        <end position="46"/>
    </location>
</feature>
<dbReference type="InterPro" id="IPR035979">
    <property type="entry name" value="RBD_domain_sf"/>
</dbReference>
<dbReference type="InterPro" id="IPR012677">
    <property type="entry name" value="Nucleotide-bd_a/b_plait_sf"/>
</dbReference>
<dbReference type="SMART" id="SM00360">
    <property type="entry name" value="RRM"/>
    <property type="match status" value="4"/>
</dbReference>
<dbReference type="GO" id="GO:0010494">
    <property type="term" value="C:cytoplasmic stress granule"/>
    <property type="evidence" value="ECO:0007669"/>
    <property type="project" value="TreeGrafter"/>
</dbReference>
<dbReference type="RefSeq" id="XP_025595180.1">
    <property type="nucleotide sequence ID" value="XM_025743503.1"/>
</dbReference>
<dbReference type="PANTHER" id="PTHR14089">
    <property type="entry name" value="PRE-MRNA-SPLICING FACTOR RBM22"/>
    <property type="match status" value="1"/>
</dbReference>
<gene>
    <name evidence="6" type="ORF">FA09DRAFT_332558</name>
</gene>
<dbReference type="GO" id="GO:0003729">
    <property type="term" value="F:mRNA binding"/>
    <property type="evidence" value="ECO:0007669"/>
    <property type="project" value="TreeGrafter"/>
</dbReference>
<evidence type="ECO:0000256" key="4">
    <source>
        <dbReference type="SAM" id="MobiDB-lite"/>
    </source>
</evidence>
<dbReference type="GO" id="GO:0010468">
    <property type="term" value="P:regulation of gene expression"/>
    <property type="evidence" value="ECO:0007669"/>
    <property type="project" value="UniProtKB-ARBA"/>
</dbReference>
<dbReference type="FunFam" id="3.30.70.330:FF:000120">
    <property type="entry name" value="Negative regulator of differentiation 1"/>
    <property type="match status" value="2"/>
</dbReference>
<dbReference type="InterPro" id="IPR039171">
    <property type="entry name" value="Cwc2/Slt11"/>
</dbReference>
<keyword evidence="2 3" id="KW-0694">RNA-binding</keyword>
<evidence type="ECO:0000256" key="1">
    <source>
        <dbReference type="ARBA" id="ARBA00022737"/>
    </source>
</evidence>
<dbReference type="OrthoDB" id="6407164at2759"/>
<accession>A0A316Z099</accession>
<evidence type="ECO:0000313" key="7">
    <source>
        <dbReference type="Proteomes" id="UP000245946"/>
    </source>
</evidence>
<dbReference type="PANTHER" id="PTHR14089:SF8">
    <property type="entry name" value="RNA-BINDING PROTEIN MRN1"/>
    <property type="match status" value="1"/>
</dbReference>
<dbReference type="Gene3D" id="3.30.70.330">
    <property type="match status" value="4"/>
</dbReference>
<feature type="domain" description="RRM" evidence="5">
    <location>
        <begin position="664"/>
        <end position="737"/>
    </location>
</feature>
<dbReference type="AlphaFoldDB" id="A0A316Z099"/>
<evidence type="ECO:0000313" key="6">
    <source>
        <dbReference type="EMBL" id="PWN94901.1"/>
    </source>
</evidence>
<reference evidence="6 7" key="1">
    <citation type="journal article" date="2018" name="Mol. Biol. Evol.">
        <title>Broad Genomic Sampling Reveals a Smut Pathogenic Ancestry of the Fungal Clade Ustilaginomycotina.</title>
        <authorList>
            <person name="Kijpornyongpan T."/>
            <person name="Mondo S.J."/>
            <person name="Barry K."/>
            <person name="Sandor L."/>
            <person name="Lee J."/>
            <person name="Lipzen A."/>
            <person name="Pangilinan J."/>
            <person name="LaButti K."/>
            <person name="Hainaut M."/>
            <person name="Henrissat B."/>
            <person name="Grigoriev I.V."/>
            <person name="Spatafora J.W."/>
            <person name="Aime M.C."/>
        </authorList>
    </citation>
    <scope>NUCLEOTIDE SEQUENCE [LARGE SCALE GENOMIC DNA]</scope>
    <source>
        <strain evidence="6 7">MCA 4186</strain>
    </source>
</reference>
<dbReference type="InterPro" id="IPR000504">
    <property type="entry name" value="RRM_dom"/>
</dbReference>
<dbReference type="SUPFAM" id="SSF54928">
    <property type="entry name" value="RNA-binding domain, RBD"/>
    <property type="match status" value="2"/>
</dbReference>
<feature type="domain" description="RRM" evidence="5">
    <location>
        <begin position="573"/>
        <end position="646"/>
    </location>
</feature>
<feature type="region of interest" description="Disordered" evidence="4">
    <location>
        <begin position="741"/>
        <end position="775"/>
    </location>
</feature>
<name>A0A316Z099_9BASI</name>
<feature type="domain" description="RRM" evidence="5">
    <location>
        <begin position="387"/>
        <end position="468"/>
    </location>
</feature>
<dbReference type="GO" id="GO:0000398">
    <property type="term" value="P:mRNA splicing, via spliceosome"/>
    <property type="evidence" value="ECO:0007669"/>
    <property type="project" value="TreeGrafter"/>
</dbReference>
<protein>
    <recommendedName>
        <fullName evidence="5">RRM domain-containing protein</fullName>
    </recommendedName>
</protein>
<dbReference type="PROSITE" id="PS50102">
    <property type="entry name" value="RRM"/>
    <property type="match status" value="4"/>
</dbReference>
<dbReference type="STRING" id="58919.A0A316Z099"/>
<feature type="compositionally biased region" description="Low complexity" evidence="4">
    <location>
        <begin position="33"/>
        <end position="46"/>
    </location>
</feature>
<dbReference type="FunFam" id="3.30.70.330:FF:000400">
    <property type="entry name" value="Negative regulator of differentiation 1"/>
    <property type="match status" value="1"/>
</dbReference>
<sequence length="810" mass="83894">MPASTPDIMGATAALSKVSLDGASAEQLKTPRAAPSAAAAAPPQVPVSGPGLVDNNFALRQLLFHVNPFLAEMMKRTSSQSYDASPAVLAAPGGAGNGSLDPLGQAALPSSLADGINKKARFVSEGHVPAFNYPTSAPASQTFGDLSPGVQHANLYSQQQQQQQGGNRSISLGMMGLSTGGQTPGAPAPSSPFVQHAYAPAPLNLASNNALMGGLNGGAFSPLSAGPQSVSYLMPGMPGHEQQQQQQAQLQSPMSAMSAMYANFSPGAFGASPGLGQFVPNMGMMSAPPQGNQTGRTVYVGNLPADASVDELLNQVKFGPIENVRILAEKNCAFISFLDGGTAAAFHADASVKKMSLHNQELKIGWGKPSTCPTPVAMAVQQSQATRNVYLGQLDESVTEQSLRDDLSRFGPIDQVKIVRDKNIGFVHFLSITTAMKVVATLPTEPAWTGKRVNYGKDRCAYVPRSQQQNQQHNNQAAAMGMAAAASLGYPTAFSATSVGFPGMPNAAFGALGPASAPPGMGFGLGMPSSANAEEQARSASSGSAFGVAAAAMLGGGANAAPNSTALSQIGNRTVYLGNIHPETTTEEICNHVRGGILQNVRYIAEKHIAFLTFVDANTALAFFHLASYSGVMIHNRRLKIGWGKHSGPLSPAIAMAVQAGGSRNVYVGNIENADVLNDEKLRRDFGEYGEIELVNSLREKNCAFVNFCNIQNAIKAIEAMKNHPDYQTCRIAYGKDRCGNPPRSVTQTLNAGGARKASGSMSPNPNAGGADDSIISIATDAGTAHEADAAPAVASGVVGSADAEAKADA</sequence>
<evidence type="ECO:0000256" key="2">
    <source>
        <dbReference type="ARBA" id="ARBA00022884"/>
    </source>
</evidence>
<feature type="domain" description="RRM" evidence="5">
    <location>
        <begin position="296"/>
        <end position="369"/>
    </location>
</feature>